<dbReference type="AlphaFoldDB" id="A0A1J7HP10"/>
<organism evidence="1 2">
    <name type="scientific">Lupinus angustifolius</name>
    <name type="common">Narrow-leaved blue lupine</name>
    <dbReference type="NCBI Taxonomy" id="3871"/>
    <lineage>
        <taxon>Eukaryota</taxon>
        <taxon>Viridiplantae</taxon>
        <taxon>Streptophyta</taxon>
        <taxon>Embryophyta</taxon>
        <taxon>Tracheophyta</taxon>
        <taxon>Spermatophyta</taxon>
        <taxon>Magnoliopsida</taxon>
        <taxon>eudicotyledons</taxon>
        <taxon>Gunneridae</taxon>
        <taxon>Pentapetalae</taxon>
        <taxon>rosids</taxon>
        <taxon>fabids</taxon>
        <taxon>Fabales</taxon>
        <taxon>Fabaceae</taxon>
        <taxon>Papilionoideae</taxon>
        <taxon>50 kb inversion clade</taxon>
        <taxon>genistoids sensu lato</taxon>
        <taxon>core genistoids</taxon>
        <taxon>Genisteae</taxon>
        <taxon>Lupinus</taxon>
    </lineage>
</organism>
<dbReference type="EMBL" id="CM007363">
    <property type="protein sequence ID" value="OIW14544.1"/>
    <property type="molecule type" value="Genomic_DNA"/>
</dbReference>
<dbReference type="Proteomes" id="UP000188354">
    <property type="component" value="Chromosome LG03"/>
</dbReference>
<evidence type="ECO:0000313" key="2">
    <source>
        <dbReference type="Proteomes" id="UP000188354"/>
    </source>
</evidence>
<name>A0A1J7HP10_LUPAN</name>
<reference evidence="1 2" key="1">
    <citation type="journal article" date="2017" name="Plant Biotechnol. J.">
        <title>A comprehensive draft genome sequence for lupin (Lupinus angustifolius), an emerging health food: insights into plant-microbe interactions and legume evolution.</title>
        <authorList>
            <person name="Hane J.K."/>
            <person name="Ming Y."/>
            <person name="Kamphuis L.G."/>
            <person name="Nelson M.N."/>
            <person name="Garg G."/>
            <person name="Atkins C.A."/>
            <person name="Bayer P.E."/>
            <person name="Bravo A."/>
            <person name="Bringans S."/>
            <person name="Cannon S."/>
            <person name="Edwards D."/>
            <person name="Foley R."/>
            <person name="Gao L.L."/>
            <person name="Harrison M.J."/>
            <person name="Huang W."/>
            <person name="Hurgobin B."/>
            <person name="Li S."/>
            <person name="Liu C.W."/>
            <person name="McGrath A."/>
            <person name="Morahan G."/>
            <person name="Murray J."/>
            <person name="Weller J."/>
            <person name="Jian J."/>
            <person name="Singh K.B."/>
        </authorList>
    </citation>
    <scope>NUCLEOTIDE SEQUENCE [LARGE SCALE GENOMIC DNA]</scope>
    <source>
        <strain evidence="2">cv. Tanjil</strain>
        <tissue evidence="1">Whole plant</tissue>
    </source>
</reference>
<keyword evidence="2" id="KW-1185">Reference proteome</keyword>
<protein>
    <submittedName>
        <fullName evidence="1">Uncharacterized protein</fullName>
    </submittedName>
</protein>
<sequence length="65" mass="7655">MKVDSTWSLSQFTSIIDKWSGYKLWDRKCSSHKTEPIFASSFKPITKKYLTLVYRNAPKRIALKK</sequence>
<proteinExistence type="predicted"/>
<dbReference type="Gramene" id="OIW14544">
    <property type="protein sequence ID" value="OIW14544"/>
    <property type="gene ID" value="TanjilG_12943"/>
</dbReference>
<accession>A0A1J7HP10</accession>
<evidence type="ECO:0000313" key="1">
    <source>
        <dbReference type="EMBL" id="OIW14544.1"/>
    </source>
</evidence>
<gene>
    <name evidence="1" type="ORF">TanjilG_12943</name>
</gene>